<accession>A0ACB7VYR9</accession>
<protein>
    <submittedName>
        <fullName evidence="1">Nonaspanin (TM9SF) protein</fullName>
    </submittedName>
</protein>
<evidence type="ECO:0000313" key="1">
    <source>
        <dbReference type="EMBL" id="KAH7679867.1"/>
    </source>
</evidence>
<sequence>MVAASLTLILILVVTTVSAGRHYKDGDPVLVYVNKIGPFSNPIESYRYFDLPFCSSGLASKEKETLSQVLDGGRFVVGPFKLNFGVDLKSEMLCKKRMKRDDLAKFRNAIEKTYLFEMYLDGLPFWGFIGYKDQIGSSSSKFILFNNLNFMISYDTDHRICSVNLTSSGFVDISDDKEMEVEFLYSVKWKETSIPFERRMDVFISLDTQSNWFLTKSSSYFVIVVAGLLASMLIWLLHNGLAKYAINDDLITDQEETGWKNIHGDVFRYPRHKSLLAASLGSGTRLLFVFISLLIIGFLGVFPPFNQGNFATALIVIYALASFLAGYISTSFYCQLEGANWVKNLILTEFLFSGPLFLMFCFLITIASMHNANAAMSLSTIFVLLCIWILLGSPLLVLGGIAGKTRNIGFDAPCKTTKCPREIPLLPWYKGIILKMFIAGVLPFSMISIQLHYILSSLWGYRVYTIFSALSIVFALLLLVTGLVTITLTYFQLSSEHYKWWWSSFFYGGSIGLFIYGYCFYYYAQSDMSSFMQKSFFFGYMACLCYGVFLTLGTIGFFTSMLFVRHIYGSIKCE</sequence>
<gene>
    <name evidence="1" type="ORF">IHE45_06G086100</name>
</gene>
<proteinExistence type="predicted"/>
<evidence type="ECO:0000313" key="2">
    <source>
        <dbReference type="Proteomes" id="UP000827976"/>
    </source>
</evidence>
<reference evidence="2" key="1">
    <citation type="journal article" date="2022" name="Nat. Commun.">
        <title>Chromosome evolution and the genetic basis of agronomically important traits in greater yam.</title>
        <authorList>
            <person name="Bredeson J.V."/>
            <person name="Lyons J.B."/>
            <person name="Oniyinde I.O."/>
            <person name="Okereke N.R."/>
            <person name="Kolade O."/>
            <person name="Nnabue I."/>
            <person name="Nwadili C.O."/>
            <person name="Hribova E."/>
            <person name="Parker M."/>
            <person name="Nwogha J."/>
            <person name="Shu S."/>
            <person name="Carlson J."/>
            <person name="Kariba R."/>
            <person name="Muthemba S."/>
            <person name="Knop K."/>
            <person name="Barton G.J."/>
            <person name="Sherwood A.V."/>
            <person name="Lopez-Montes A."/>
            <person name="Asiedu R."/>
            <person name="Jamnadass R."/>
            <person name="Muchugi A."/>
            <person name="Goodstein D."/>
            <person name="Egesi C.N."/>
            <person name="Featherston J."/>
            <person name="Asfaw A."/>
            <person name="Simpson G.G."/>
            <person name="Dolezel J."/>
            <person name="Hendre P.S."/>
            <person name="Van Deynze A."/>
            <person name="Kumar P.L."/>
            <person name="Obidiegwu J.E."/>
            <person name="Bhattacharjee R."/>
            <person name="Rokhsar D.S."/>
        </authorList>
    </citation>
    <scope>NUCLEOTIDE SEQUENCE [LARGE SCALE GENOMIC DNA]</scope>
    <source>
        <strain evidence="2">cv. TDa95/00328</strain>
    </source>
</reference>
<name>A0ACB7VYR9_DIOAL</name>
<keyword evidence="2" id="KW-1185">Reference proteome</keyword>
<dbReference type="EMBL" id="CM037016">
    <property type="protein sequence ID" value="KAH7679867.1"/>
    <property type="molecule type" value="Genomic_DNA"/>
</dbReference>
<comment type="caution">
    <text evidence="1">The sequence shown here is derived from an EMBL/GenBank/DDBJ whole genome shotgun (WGS) entry which is preliminary data.</text>
</comment>
<organism evidence="1 2">
    <name type="scientific">Dioscorea alata</name>
    <name type="common">Purple yam</name>
    <dbReference type="NCBI Taxonomy" id="55571"/>
    <lineage>
        <taxon>Eukaryota</taxon>
        <taxon>Viridiplantae</taxon>
        <taxon>Streptophyta</taxon>
        <taxon>Embryophyta</taxon>
        <taxon>Tracheophyta</taxon>
        <taxon>Spermatophyta</taxon>
        <taxon>Magnoliopsida</taxon>
        <taxon>Liliopsida</taxon>
        <taxon>Dioscoreales</taxon>
        <taxon>Dioscoreaceae</taxon>
        <taxon>Dioscorea</taxon>
    </lineage>
</organism>
<dbReference type="Proteomes" id="UP000827976">
    <property type="component" value="Chromosome 6"/>
</dbReference>